<name>A0A4Z2CRM0_SCHJA</name>
<dbReference type="InterPro" id="IPR000727">
    <property type="entry name" value="T_SNARE_dom"/>
</dbReference>
<proteinExistence type="inferred from homology"/>
<dbReference type="PROSITE" id="PS50192">
    <property type="entry name" value="T_SNARE"/>
    <property type="match status" value="1"/>
</dbReference>
<protein>
    <submittedName>
        <fullName evidence="12">Syntaxin-18 isoform 3</fullName>
    </submittedName>
</protein>
<evidence type="ECO:0000256" key="5">
    <source>
        <dbReference type="ARBA" id="ARBA00022927"/>
    </source>
</evidence>
<evidence type="ECO:0000256" key="2">
    <source>
        <dbReference type="ARBA" id="ARBA00009063"/>
    </source>
</evidence>
<dbReference type="InterPro" id="IPR010989">
    <property type="entry name" value="SNARE"/>
</dbReference>
<keyword evidence="13" id="KW-1185">Reference proteome</keyword>
<comment type="caution">
    <text evidence="12">The sequence shown here is derived from an EMBL/GenBank/DDBJ whole genome shotgun (WGS) entry which is preliminary data.</text>
</comment>
<keyword evidence="5" id="KW-0653">Protein transport</keyword>
<dbReference type="GO" id="GO:0031201">
    <property type="term" value="C:SNARE complex"/>
    <property type="evidence" value="ECO:0007669"/>
    <property type="project" value="TreeGrafter"/>
</dbReference>
<dbReference type="EMBL" id="SKCS01000451">
    <property type="protein sequence ID" value="TNN06724.1"/>
    <property type="molecule type" value="Genomic_DNA"/>
</dbReference>
<evidence type="ECO:0000256" key="9">
    <source>
        <dbReference type="SAM" id="MobiDB-lite"/>
    </source>
</evidence>
<dbReference type="Gene3D" id="1.20.5.110">
    <property type="match status" value="1"/>
</dbReference>
<sequence length="354" mass="40183">MSCDISPIFASLVSSIKPTTPKLSTLEEGKKKVTDKLSTKLSSSTGYEFSFQTRAESLHSSLKVLSNYLKRIHQLTAGTLGNSTKQRLHAELTENVTVLIEQCTLLLAQLKDLIHTPVTNSPEDTSRVDKRTKSINNDDDDVTNSKNQLVSHRLTIHKLLSEELDSLKKLRESEIKRQQRLVEFSGNLANGVRAVSASGTNVAAYLKPSSKTNDKDVKLRKRGSDINNSKTIEVLNDHNSQQEENLTENELRTLEVENRMLYEHFTQEKDELHQVAKKISEIGRLNQTLSEHLVEQLETTEKISDSSITATEYIRQGNELLREAINSKATVQFWMLFILIILTFSLHFLDWFYP</sequence>
<dbReference type="GO" id="GO:0005783">
    <property type="term" value="C:endoplasmic reticulum"/>
    <property type="evidence" value="ECO:0007669"/>
    <property type="project" value="TreeGrafter"/>
</dbReference>
<evidence type="ECO:0000256" key="8">
    <source>
        <dbReference type="ARBA" id="ARBA00023136"/>
    </source>
</evidence>
<dbReference type="GO" id="GO:0006890">
    <property type="term" value="P:retrograde vesicle-mediated transport, Golgi to endoplasmic reticulum"/>
    <property type="evidence" value="ECO:0007669"/>
    <property type="project" value="TreeGrafter"/>
</dbReference>
<feature type="domain" description="T-SNARE coiled-coil homology" evidence="11">
    <location>
        <begin position="262"/>
        <end position="324"/>
    </location>
</feature>
<reference evidence="12 13" key="1">
    <citation type="submission" date="2019-03" db="EMBL/GenBank/DDBJ databases">
        <title>An improved genome assembly of the fluke Schistosoma japonicum.</title>
        <authorList>
            <person name="Hu W."/>
            <person name="Luo F."/>
            <person name="Yin M."/>
            <person name="Mo X."/>
            <person name="Sun C."/>
            <person name="Wu Q."/>
            <person name="Zhu B."/>
            <person name="Xiang M."/>
            <person name="Wang J."/>
            <person name="Wang Y."/>
            <person name="Zhang T."/>
            <person name="Xu B."/>
            <person name="Zheng H."/>
            <person name="Feng Z."/>
        </authorList>
    </citation>
    <scope>NUCLEOTIDE SEQUENCE [LARGE SCALE GENOMIC DNA]</scope>
    <source>
        <strain evidence="12">HuSjv2</strain>
        <tissue evidence="12">Worms</tissue>
    </source>
</reference>
<keyword evidence="4 10" id="KW-0812">Transmembrane</keyword>
<dbReference type="PANTHER" id="PTHR15959">
    <property type="entry name" value="SYNTAXIN-18"/>
    <property type="match status" value="1"/>
</dbReference>
<evidence type="ECO:0000259" key="11">
    <source>
        <dbReference type="PROSITE" id="PS50192"/>
    </source>
</evidence>
<dbReference type="AlphaFoldDB" id="A0A4Z2CRM0"/>
<gene>
    <name evidence="12" type="ORF">EWB00_008180</name>
</gene>
<organism evidence="12 13">
    <name type="scientific">Schistosoma japonicum</name>
    <name type="common">Blood fluke</name>
    <dbReference type="NCBI Taxonomy" id="6182"/>
    <lineage>
        <taxon>Eukaryota</taxon>
        <taxon>Metazoa</taxon>
        <taxon>Spiralia</taxon>
        <taxon>Lophotrochozoa</taxon>
        <taxon>Platyhelminthes</taxon>
        <taxon>Trematoda</taxon>
        <taxon>Digenea</taxon>
        <taxon>Strigeidida</taxon>
        <taxon>Schistosomatoidea</taxon>
        <taxon>Schistosomatidae</taxon>
        <taxon>Schistosoma</taxon>
    </lineage>
</organism>
<keyword evidence="7" id="KW-0175">Coiled coil</keyword>
<evidence type="ECO:0000256" key="3">
    <source>
        <dbReference type="ARBA" id="ARBA00022448"/>
    </source>
</evidence>
<dbReference type="SUPFAM" id="SSF47661">
    <property type="entry name" value="t-snare proteins"/>
    <property type="match status" value="1"/>
</dbReference>
<keyword evidence="6 10" id="KW-1133">Transmembrane helix</keyword>
<dbReference type="PANTHER" id="PTHR15959:SF0">
    <property type="entry name" value="SYNTAXIN-18"/>
    <property type="match status" value="1"/>
</dbReference>
<comment type="subcellular location">
    <subcellularLocation>
        <location evidence="1">Membrane</location>
        <topology evidence="1">Single-pass type IV membrane protein</topology>
    </subcellularLocation>
</comment>
<evidence type="ECO:0000256" key="4">
    <source>
        <dbReference type="ARBA" id="ARBA00022692"/>
    </source>
</evidence>
<dbReference type="GO" id="GO:0015031">
    <property type="term" value="P:protein transport"/>
    <property type="evidence" value="ECO:0007669"/>
    <property type="project" value="UniProtKB-KW"/>
</dbReference>
<keyword evidence="3" id="KW-0813">Transport</keyword>
<evidence type="ECO:0000256" key="10">
    <source>
        <dbReference type="SAM" id="Phobius"/>
    </source>
</evidence>
<feature type="region of interest" description="Disordered" evidence="9">
    <location>
        <begin position="119"/>
        <end position="144"/>
    </location>
</feature>
<dbReference type="STRING" id="6182.A0A4Z2CRM0"/>
<keyword evidence="8 10" id="KW-0472">Membrane</keyword>
<comment type="similarity">
    <text evidence="2">Belongs to the syntaxin family.</text>
</comment>
<evidence type="ECO:0000313" key="13">
    <source>
        <dbReference type="Proteomes" id="UP000311919"/>
    </source>
</evidence>
<evidence type="ECO:0000256" key="6">
    <source>
        <dbReference type="ARBA" id="ARBA00022989"/>
    </source>
</evidence>
<evidence type="ECO:0000313" key="12">
    <source>
        <dbReference type="EMBL" id="TNN06724.1"/>
    </source>
</evidence>
<evidence type="ECO:0000256" key="7">
    <source>
        <dbReference type="ARBA" id="ARBA00023054"/>
    </source>
</evidence>
<evidence type="ECO:0000256" key="1">
    <source>
        <dbReference type="ARBA" id="ARBA00004211"/>
    </source>
</evidence>
<feature type="transmembrane region" description="Helical" evidence="10">
    <location>
        <begin position="333"/>
        <end position="353"/>
    </location>
</feature>
<dbReference type="OrthoDB" id="342981at2759"/>
<dbReference type="Proteomes" id="UP000311919">
    <property type="component" value="Unassembled WGS sequence"/>
</dbReference>
<accession>A0A4Z2CRM0</accession>